<accession>A0A8J2Y6R7</accession>
<evidence type="ECO:0000313" key="7">
    <source>
        <dbReference type="EMBL" id="GGD06720.1"/>
    </source>
</evidence>
<evidence type="ECO:0000256" key="4">
    <source>
        <dbReference type="ARBA" id="ARBA00022840"/>
    </source>
</evidence>
<dbReference type="AlphaFoldDB" id="A0A8J2Y6R7"/>
<feature type="compositionally biased region" description="Low complexity" evidence="5">
    <location>
        <begin position="906"/>
        <end position="959"/>
    </location>
</feature>
<keyword evidence="4" id="KW-0067">ATP-binding</keyword>
<dbReference type="EMBL" id="BMGH01000001">
    <property type="protein sequence ID" value="GGD06720.1"/>
    <property type="molecule type" value="Genomic_DNA"/>
</dbReference>
<dbReference type="GO" id="GO:0004386">
    <property type="term" value="F:helicase activity"/>
    <property type="evidence" value="ECO:0007669"/>
    <property type="project" value="UniProtKB-KW"/>
</dbReference>
<dbReference type="InterPro" id="IPR001650">
    <property type="entry name" value="Helicase_C-like"/>
</dbReference>
<sequence>MFVNPQQTLPRSMVINRPVTAVLGPTNTGKTHYALDRMAAHESGMIGLPLRLLAREVFEKMVARKSPREVALVTGEEKIIPPNAKYFVCTVEAMPMEREVAFLAIDEIQLAADRERGRIFTHRLLHARGLSETLLLGSDTMKPILRRLIPDIGFVSRERFSKLEFIGHKKATRLPRRSAIVAFSADSVYSIAELIRRQRGGAAIIMGALSPRTRNAQAELYQSGEVDYLVATDAIGMGLNMDIDHVAFAALRKFDGVNNRLLMPAEMAQIAGRAGRHIRDGTFGTTADCVPIDEETAELIENHEFEPVTALQWRSNALEFGSLPALMNALDKKPPRRELVRSRVDEDEDALKRLAKFEDIRAMATGGGAALRLLWDICQTPDFRNVSPDQHAQMLAEIYRQLMDRGRIAEGWLRPKLERLERTDGDVDALSARIAHVRTWTYLTHKSGWLENSAYWQEKARAIEDALSDALHQKLTQRFIDRRTSVLLKKLKDDAPLLAGVTPEGEVIVEGEFVGRLIGFQFMLDPRAKGPHAKAVRHAALKALKPELAARASALANAKDKDFSLRDGNTIWWRNSAVARLEKGPLPLRPEIRLVAMEHLPVHSLPRIEARIRNWFADKVEGLLLPLMSLQKAVNQVAPKQPAEGMEGDEDKAAQRDILAGTSRGLGYRLIENFGATSRAQVADEVKALDQNERGKLRKLGVRFGEYTIFLPALLKPAPAEMLTALWALWSEKDISQMDRPKAGLTSFVLNPDVPHAYYYALGYRPSGQRAVRIDMLERLSQEIRGAREKADMREGFEPTSKMMSLVGCSGEEFESILKSLGLRKNTVKKMVPKEQPATARADGKTDTPAASEGASEVEATKDETVEGAIDPATEKTAETQANPETVQTVPEQAEVQAETADTIEDGAPATEATAAEAQMADAAGTSSSASLAASAEASPAEASPAEASPTDADAVPESVEMEEVEVTLWKLAPRHTNKPRRKTGEQRDGKPAGEARGKRADNADGRRDGRKGGPKGKGGKPPFKDKGPRTFTAGPSRKTKEADPDSPFAILAALKDKS</sequence>
<dbReference type="InterPro" id="IPR050699">
    <property type="entry name" value="RNA-DNA_Helicase"/>
</dbReference>
<keyword evidence="8" id="KW-1185">Reference proteome</keyword>
<dbReference type="GO" id="GO:0005524">
    <property type="term" value="F:ATP binding"/>
    <property type="evidence" value="ECO:0007669"/>
    <property type="project" value="UniProtKB-KW"/>
</dbReference>
<protein>
    <submittedName>
        <fullName evidence="7">Helicase</fullName>
    </submittedName>
</protein>
<evidence type="ECO:0000259" key="6">
    <source>
        <dbReference type="PROSITE" id="PS51194"/>
    </source>
</evidence>
<organism evidence="7 8">
    <name type="scientific">Aquisalinus flavus</name>
    <dbReference type="NCBI Taxonomy" id="1526572"/>
    <lineage>
        <taxon>Bacteria</taxon>
        <taxon>Pseudomonadati</taxon>
        <taxon>Pseudomonadota</taxon>
        <taxon>Alphaproteobacteria</taxon>
        <taxon>Parvularculales</taxon>
        <taxon>Parvularculaceae</taxon>
        <taxon>Aquisalinus</taxon>
    </lineage>
</organism>
<dbReference type="PANTHER" id="PTHR12131:SF1">
    <property type="entry name" value="ATP-DEPENDENT RNA HELICASE SUPV3L1, MITOCHONDRIAL-RELATED"/>
    <property type="match status" value="1"/>
</dbReference>
<reference evidence="7" key="2">
    <citation type="submission" date="2020-09" db="EMBL/GenBank/DDBJ databases">
        <authorList>
            <person name="Sun Q."/>
            <person name="Zhou Y."/>
        </authorList>
    </citation>
    <scope>NUCLEOTIDE SEQUENCE</scope>
    <source>
        <strain evidence="7">CGMCC 1.12921</strain>
    </source>
</reference>
<evidence type="ECO:0000256" key="1">
    <source>
        <dbReference type="ARBA" id="ARBA00022741"/>
    </source>
</evidence>
<evidence type="ECO:0000256" key="2">
    <source>
        <dbReference type="ARBA" id="ARBA00022801"/>
    </source>
</evidence>
<comment type="caution">
    <text evidence="7">The sequence shown here is derived from an EMBL/GenBank/DDBJ whole genome shotgun (WGS) entry which is preliminary data.</text>
</comment>
<evidence type="ECO:0000256" key="3">
    <source>
        <dbReference type="ARBA" id="ARBA00022806"/>
    </source>
</evidence>
<dbReference type="InterPro" id="IPR055206">
    <property type="entry name" value="DEXQc_SUV3"/>
</dbReference>
<dbReference type="GO" id="GO:0016787">
    <property type="term" value="F:hydrolase activity"/>
    <property type="evidence" value="ECO:0007669"/>
    <property type="project" value="UniProtKB-KW"/>
</dbReference>
<dbReference type="Proteomes" id="UP000613582">
    <property type="component" value="Unassembled WGS sequence"/>
</dbReference>
<keyword evidence="2" id="KW-0378">Hydrolase</keyword>
<name>A0A8J2Y6R7_9PROT</name>
<evidence type="ECO:0000313" key="8">
    <source>
        <dbReference type="Proteomes" id="UP000613582"/>
    </source>
</evidence>
<dbReference type="PANTHER" id="PTHR12131">
    <property type="entry name" value="ATP-DEPENDENT RNA AND DNA HELICASE"/>
    <property type="match status" value="1"/>
</dbReference>
<keyword evidence="3 7" id="KW-0347">Helicase</keyword>
<feature type="compositionally biased region" description="Basic and acidic residues" evidence="5">
    <location>
        <begin position="983"/>
        <end position="1012"/>
    </location>
</feature>
<feature type="region of interest" description="Disordered" evidence="5">
    <location>
        <begin position="828"/>
        <end position="1059"/>
    </location>
</feature>
<dbReference type="SMART" id="SM00490">
    <property type="entry name" value="HELICc"/>
    <property type="match status" value="1"/>
</dbReference>
<dbReference type="InterPro" id="IPR027417">
    <property type="entry name" value="P-loop_NTPase"/>
</dbReference>
<feature type="domain" description="Helicase C-terminal" evidence="6">
    <location>
        <begin position="162"/>
        <end position="331"/>
    </location>
</feature>
<dbReference type="Pfam" id="PF22527">
    <property type="entry name" value="DEXQc_Suv3"/>
    <property type="match status" value="1"/>
</dbReference>
<gene>
    <name evidence="7" type="ORF">GCM10011342_14460</name>
</gene>
<proteinExistence type="predicted"/>
<feature type="compositionally biased region" description="Polar residues" evidence="5">
    <location>
        <begin position="879"/>
        <end position="891"/>
    </location>
</feature>
<dbReference type="SUPFAM" id="SSF52540">
    <property type="entry name" value="P-loop containing nucleoside triphosphate hydrolases"/>
    <property type="match status" value="2"/>
</dbReference>
<reference evidence="7" key="1">
    <citation type="journal article" date="2014" name="Int. J. Syst. Evol. Microbiol.">
        <title>Complete genome sequence of Corynebacterium casei LMG S-19264T (=DSM 44701T), isolated from a smear-ripened cheese.</title>
        <authorList>
            <consortium name="US DOE Joint Genome Institute (JGI-PGF)"/>
            <person name="Walter F."/>
            <person name="Albersmeier A."/>
            <person name="Kalinowski J."/>
            <person name="Ruckert C."/>
        </authorList>
    </citation>
    <scope>NUCLEOTIDE SEQUENCE</scope>
    <source>
        <strain evidence="7">CGMCC 1.12921</strain>
    </source>
</reference>
<dbReference type="PROSITE" id="PS51194">
    <property type="entry name" value="HELICASE_CTER"/>
    <property type="match status" value="1"/>
</dbReference>
<dbReference type="Gene3D" id="3.40.50.300">
    <property type="entry name" value="P-loop containing nucleotide triphosphate hydrolases"/>
    <property type="match status" value="2"/>
</dbReference>
<keyword evidence="1" id="KW-0547">Nucleotide-binding</keyword>
<evidence type="ECO:0000256" key="5">
    <source>
        <dbReference type="SAM" id="MobiDB-lite"/>
    </source>
</evidence>
<dbReference type="Pfam" id="PF00271">
    <property type="entry name" value="Helicase_C"/>
    <property type="match status" value="1"/>
</dbReference>
<feature type="compositionally biased region" description="Basic residues" evidence="5">
    <location>
        <begin position="973"/>
        <end position="982"/>
    </location>
</feature>